<evidence type="ECO:0000313" key="2">
    <source>
        <dbReference type="Proteomes" id="UP001199260"/>
    </source>
</evidence>
<organism evidence="1 2">
    <name type="scientific">Comamonas koreensis</name>
    <dbReference type="NCBI Taxonomy" id="160825"/>
    <lineage>
        <taxon>Bacteria</taxon>
        <taxon>Pseudomonadati</taxon>
        <taxon>Pseudomonadota</taxon>
        <taxon>Betaproteobacteria</taxon>
        <taxon>Burkholderiales</taxon>
        <taxon>Comamonadaceae</taxon>
        <taxon>Comamonas</taxon>
    </lineage>
</organism>
<protein>
    <submittedName>
        <fullName evidence="1">DUF2218 domain-containing protein</fullName>
    </submittedName>
</protein>
<accession>A0AAW4XWT0</accession>
<dbReference type="InterPro" id="IPR014543">
    <property type="entry name" value="UCP028291"/>
</dbReference>
<reference evidence="1 2" key="1">
    <citation type="submission" date="2021-11" db="EMBL/GenBank/DDBJ databases">
        <title>Genome sequence.</title>
        <authorList>
            <person name="Sun Q."/>
        </authorList>
    </citation>
    <scope>NUCLEOTIDE SEQUENCE [LARGE SCALE GENOMIC DNA]</scope>
    <source>
        <strain evidence="1 2">KCTC 12005</strain>
    </source>
</reference>
<dbReference type="Gene3D" id="3.30.310.50">
    <property type="entry name" value="Alpha-D-phosphohexomutase, C-terminal domain"/>
    <property type="match status" value="1"/>
</dbReference>
<dbReference type="Pfam" id="PF09981">
    <property type="entry name" value="DUF2218"/>
    <property type="match status" value="1"/>
</dbReference>
<sequence>MSEPALTSVTTQGQVMTPEASRYLQRLCYHFSRKISVQYDSQQGEAQFPWGHCRLRADGDTLTFVCSADNAEALARVRHAIDAHVALFSRKNPMVVAWV</sequence>
<gene>
    <name evidence="1" type="ORF">LPW39_08275</name>
</gene>
<dbReference type="PIRSF" id="PIRSF028291">
    <property type="entry name" value="UCP028291"/>
    <property type="match status" value="1"/>
</dbReference>
<dbReference type="RefSeq" id="WP_230773398.1">
    <property type="nucleotide sequence ID" value="NZ_JAJNCT010000009.1"/>
</dbReference>
<dbReference type="Proteomes" id="UP001199260">
    <property type="component" value="Unassembled WGS sequence"/>
</dbReference>
<dbReference type="AlphaFoldDB" id="A0AAW4XWT0"/>
<comment type="caution">
    <text evidence="1">The sequence shown here is derived from an EMBL/GenBank/DDBJ whole genome shotgun (WGS) entry which is preliminary data.</text>
</comment>
<name>A0AAW4XWT0_9BURK</name>
<evidence type="ECO:0000313" key="1">
    <source>
        <dbReference type="EMBL" id="MCD2165126.1"/>
    </source>
</evidence>
<dbReference type="EMBL" id="JAJNCT010000009">
    <property type="protein sequence ID" value="MCD2165126.1"/>
    <property type="molecule type" value="Genomic_DNA"/>
</dbReference>
<keyword evidence="2" id="KW-1185">Reference proteome</keyword>
<proteinExistence type="predicted"/>